<dbReference type="EMBL" id="CAJHUB010000754">
    <property type="protein sequence ID" value="CAD7681688.1"/>
    <property type="molecule type" value="Genomic_DNA"/>
</dbReference>
<evidence type="ECO:0000256" key="1">
    <source>
        <dbReference type="SAM" id="MobiDB-lite"/>
    </source>
</evidence>
<feature type="region of interest" description="Disordered" evidence="1">
    <location>
        <begin position="46"/>
        <end position="65"/>
    </location>
</feature>
<keyword evidence="3" id="KW-1185">Reference proteome</keyword>
<dbReference type="InterPro" id="IPR017946">
    <property type="entry name" value="PLC-like_Pdiesterase_TIM-brl"/>
</dbReference>
<dbReference type="GO" id="GO:0008081">
    <property type="term" value="F:phosphoric diester hydrolase activity"/>
    <property type="evidence" value="ECO:0007669"/>
    <property type="project" value="InterPro"/>
</dbReference>
<dbReference type="SUPFAM" id="SSF51695">
    <property type="entry name" value="PLC-like phosphodiesterases"/>
    <property type="match status" value="1"/>
</dbReference>
<dbReference type="AlphaFoldDB" id="A0A811YWB0"/>
<dbReference type="Proteomes" id="UP000645828">
    <property type="component" value="Unassembled WGS sequence"/>
</dbReference>
<proteinExistence type="predicted"/>
<organism evidence="2 3">
    <name type="scientific">Nyctereutes procyonoides</name>
    <name type="common">Raccoon dog</name>
    <name type="synonym">Canis procyonoides</name>
    <dbReference type="NCBI Taxonomy" id="34880"/>
    <lineage>
        <taxon>Eukaryota</taxon>
        <taxon>Metazoa</taxon>
        <taxon>Chordata</taxon>
        <taxon>Craniata</taxon>
        <taxon>Vertebrata</taxon>
        <taxon>Euteleostomi</taxon>
        <taxon>Mammalia</taxon>
        <taxon>Eutheria</taxon>
        <taxon>Laurasiatheria</taxon>
        <taxon>Carnivora</taxon>
        <taxon>Caniformia</taxon>
        <taxon>Canidae</taxon>
        <taxon>Nyctereutes</taxon>
    </lineage>
</organism>
<reference evidence="2" key="1">
    <citation type="submission" date="2020-12" db="EMBL/GenBank/DDBJ databases">
        <authorList>
            <consortium name="Molecular Ecology Group"/>
        </authorList>
    </citation>
    <scope>NUCLEOTIDE SEQUENCE</scope>
    <source>
        <strain evidence="2">TBG_1078</strain>
    </source>
</reference>
<evidence type="ECO:0000313" key="3">
    <source>
        <dbReference type="Proteomes" id="UP000645828"/>
    </source>
</evidence>
<dbReference type="PANTHER" id="PTHR13593:SF24">
    <property type="entry name" value="PI-PLC X DOMAIN-CONTAINING PROTEIN 1"/>
    <property type="match status" value="1"/>
</dbReference>
<sequence>MGGQLSASGSFQSLPCTTNADWMSALCPLLWDVPLHHLSIPGAERHGAAGHGGAVPGPADRAHARHAHGDLRVAGEPPPGGRHPGVQELRGHDGGPEVPTLRQLWARGQQVIVSYEEASVVSRHAELWPGIPYWWGDQVKAQELIRYLERMKSCGRPGGLFVAGINLTENLAYVLGHPCESLRKMTLPRLPCLRAWVREQCPGPGARCTNVIAGDFVGADSFVGDVVGLNAKLLRR</sequence>
<gene>
    <name evidence="2" type="ORF">NYPRO_LOCUS14480</name>
</gene>
<accession>A0A811YWB0</accession>
<dbReference type="InterPro" id="IPR051057">
    <property type="entry name" value="PI-PLC_domain"/>
</dbReference>
<protein>
    <submittedName>
        <fullName evidence="2">(raccoon dog) hypothetical protein</fullName>
    </submittedName>
</protein>
<name>A0A811YWB0_NYCPR</name>
<comment type="caution">
    <text evidence="2">The sequence shown here is derived from an EMBL/GenBank/DDBJ whole genome shotgun (WGS) entry which is preliminary data.</text>
</comment>
<dbReference type="GO" id="GO:0006629">
    <property type="term" value="P:lipid metabolic process"/>
    <property type="evidence" value="ECO:0007669"/>
    <property type="project" value="InterPro"/>
</dbReference>
<dbReference type="PANTHER" id="PTHR13593">
    <property type="match status" value="1"/>
</dbReference>
<evidence type="ECO:0000313" key="2">
    <source>
        <dbReference type="EMBL" id="CAD7681688.1"/>
    </source>
</evidence>